<dbReference type="InterPro" id="IPR003115">
    <property type="entry name" value="ParB_N"/>
</dbReference>
<dbReference type="SUPFAM" id="SSF109709">
    <property type="entry name" value="KorB DNA-binding domain-like"/>
    <property type="match status" value="1"/>
</dbReference>
<dbReference type="Proteomes" id="UP000189670">
    <property type="component" value="Unassembled WGS sequence"/>
</dbReference>
<dbReference type="Gene3D" id="3.90.1530.10">
    <property type="entry name" value="Conserved hypothetical protein from pyrococcus furiosus pfu- 392566-001, ParB domain"/>
    <property type="match status" value="1"/>
</dbReference>
<dbReference type="SUPFAM" id="SSF110849">
    <property type="entry name" value="ParB/Sulfiredoxin"/>
    <property type="match status" value="1"/>
</dbReference>
<comment type="caution">
    <text evidence="2">The sequence shown here is derived from an EMBL/GenBank/DDBJ whole genome shotgun (WGS) entry which is preliminary data.</text>
</comment>
<dbReference type="SMART" id="SM00470">
    <property type="entry name" value="ParB"/>
    <property type="match status" value="1"/>
</dbReference>
<dbReference type="Gene3D" id="1.10.10.2830">
    <property type="match status" value="1"/>
</dbReference>
<evidence type="ECO:0000259" key="1">
    <source>
        <dbReference type="SMART" id="SM00470"/>
    </source>
</evidence>
<dbReference type="InterPro" id="IPR036086">
    <property type="entry name" value="ParB/Sulfiredoxin_sf"/>
</dbReference>
<organism evidence="2 3">
    <name type="scientific">Candidatus Magnetoglobus multicellularis str. Araruama</name>
    <dbReference type="NCBI Taxonomy" id="890399"/>
    <lineage>
        <taxon>Bacteria</taxon>
        <taxon>Pseudomonadati</taxon>
        <taxon>Thermodesulfobacteriota</taxon>
        <taxon>Desulfobacteria</taxon>
        <taxon>Desulfobacterales</taxon>
        <taxon>Desulfobacteraceae</taxon>
        <taxon>Candidatus Magnetoglobus</taxon>
    </lineage>
</organism>
<sequence length="288" mass="32816">MNRSEKLFQINLNQVSLTLERLHRPSSKCIEKMEQSLKSQGQISPIAVYQSNNEYLLIDGFKRYRAAKSHGWKSLSAVDIQTNEYQAKAMVYLMNQSNGFSMIQEAVLIKELIDHDGLTQKEAGILFGRHKSWISRRLDMIRHLQPEVVEIFLMDLIPPGVGPTLARVAPCNQGDIVAAIQKDKLSAGETNLLVDLYCKTSDPGMKKSILQTPRESISIIKQTSKKFSWLKKIQIMRSNMEKFEQQIFNNRQAISDKGFESLSFKVSDIKAKLVEILPIMQKEGIWGD</sequence>
<protein>
    <submittedName>
        <fullName evidence="2">Chromosome partitioning protein, ParB family</fullName>
    </submittedName>
</protein>
<dbReference type="InterPro" id="IPR050336">
    <property type="entry name" value="Chromosome_partition/occlusion"/>
</dbReference>
<feature type="domain" description="ParB-like N-terminal" evidence="1">
    <location>
        <begin position="15"/>
        <end position="96"/>
    </location>
</feature>
<accession>A0A1V1P4I5</accession>
<dbReference type="GO" id="GO:0007059">
    <property type="term" value="P:chromosome segregation"/>
    <property type="evidence" value="ECO:0007669"/>
    <property type="project" value="UniProtKB-KW"/>
</dbReference>
<dbReference type="PANTHER" id="PTHR33375:SF1">
    <property type="entry name" value="CHROMOSOME-PARTITIONING PROTEIN PARB-RELATED"/>
    <property type="match status" value="1"/>
</dbReference>
<name>A0A1V1P4I5_9BACT</name>
<dbReference type="EMBL" id="ATBP01000581">
    <property type="protein sequence ID" value="ETR69703.1"/>
    <property type="molecule type" value="Genomic_DNA"/>
</dbReference>
<evidence type="ECO:0000313" key="2">
    <source>
        <dbReference type="EMBL" id="ETR69703.1"/>
    </source>
</evidence>
<reference evidence="3" key="1">
    <citation type="submission" date="2012-11" db="EMBL/GenBank/DDBJ databases">
        <authorList>
            <person name="Lucero-Rivera Y.E."/>
            <person name="Tovar-Ramirez D."/>
        </authorList>
    </citation>
    <scope>NUCLEOTIDE SEQUENCE [LARGE SCALE GENOMIC DNA]</scope>
    <source>
        <strain evidence="3">Araruama</strain>
    </source>
</reference>
<proteinExistence type="predicted"/>
<dbReference type="AlphaFoldDB" id="A0A1V1P4I5"/>
<dbReference type="GO" id="GO:0005694">
    <property type="term" value="C:chromosome"/>
    <property type="evidence" value="ECO:0007669"/>
    <property type="project" value="TreeGrafter"/>
</dbReference>
<dbReference type="PANTHER" id="PTHR33375">
    <property type="entry name" value="CHROMOSOME-PARTITIONING PROTEIN PARB-RELATED"/>
    <property type="match status" value="1"/>
</dbReference>
<dbReference type="Pfam" id="PF02195">
    <property type="entry name" value="ParB_N"/>
    <property type="match status" value="1"/>
</dbReference>
<evidence type="ECO:0000313" key="3">
    <source>
        <dbReference type="Proteomes" id="UP000189670"/>
    </source>
</evidence>
<gene>
    <name evidence="2" type="ORF">OMM_03755</name>
</gene>